<dbReference type="OrthoDB" id="452395at2"/>
<dbReference type="InterPro" id="IPR014905">
    <property type="entry name" value="HIRAN"/>
</dbReference>
<dbReference type="AlphaFoldDB" id="A0A0K2GAB7"/>
<dbReference type="RefSeq" id="WP_053379132.1">
    <property type="nucleotide sequence ID" value="NZ_CP011801.1"/>
</dbReference>
<gene>
    <name evidence="4" type="ORF">NITMOv2_1463</name>
</gene>
<dbReference type="GO" id="GO:0003676">
    <property type="term" value="F:nucleic acid binding"/>
    <property type="evidence" value="ECO:0007669"/>
    <property type="project" value="InterPro"/>
</dbReference>
<dbReference type="GO" id="GO:0016818">
    <property type="term" value="F:hydrolase activity, acting on acid anhydrides, in phosphorus-containing anhydrides"/>
    <property type="evidence" value="ECO:0007669"/>
    <property type="project" value="InterPro"/>
</dbReference>
<feature type="domain" description="HIRAN" evidence="3">
    <location>
        <begin position="135"/>
        <end position="239"/>
    </location>
</feature>
<keyword evidence="5" id="KW-1185">Reference proteome</keyword>
<proteinExistence type="predicted"/>
<protein>
    <submittedName>
        <fullName evidence="4">HIRAN domain family</fullName>
    </submittedName>
</protein>
<evidence type="ECO:0000313" key="4">
    <source>
        <dbReference type="EMBL" id="ALA57890.1"/>
    </source>
</evidence>
<dbReference type="GO" id="GO:0008270">
    <property type="term" value="F:zinc ion binding"/>
    <property type="evidence" value="ECO:0007669"/>
    <property type="project" value="InterPro"/>
</dbReference>
<evidence type="ECO:0000259" key="3">
    <source>
        <dbReference type="SMART" id="SM00910"/>
    </source>
</evidence>
<keyword evidence="2" id="KW-0378">Hydrolase</keyword>
<dbReference type="EMBL" id="CP011801">
    <property type="protein sequence ID" value="ALA57890.1"/>
    <property type="molecule type" value="Genomic_DNA"/>
</dbReference>
<dbReference type="Proteomes" id="UP000069205">
    <property type="component" value="Chromosome"/>
</dbReference>
<dbReference type="STRING" id="42253.NITMOv2_1463"/>
<evidence type="ECO:0000313" key="5">
    <source>
        <dbReference type="Proteomes" id="UP000069205"/>
    </source>
</evidence>
<dbReference type="KEGG" id="nmv:NITMOv2_1463"/>
<sequence>MKTLFLAWQDVRPDGGTRSGSRAWFPIGRLEAEPGQDWFRFLYTKGVLDAQAKAGFQPLDAFPTLEKVYESGELFPLFQNRLISPKREDYAEYLERLALPPEETDPFAILAVSGGGRQTDNLEVFPQIRPHRDGKFSCRFFLHGWRHVNVPSQERLGTLEVGSRLQVAVELNNPATGAAIQLMTADDYFMVGWAPRYLIKDMLAAIAGGVENMRAHVVRNNPPPAPHNQRVLVELEGMFQVGYQPMSSEEFLPLVA</sequence>
<dbReference type="PATRIC" id="fig|42253.5.peg.1434"/>
<name>A0A0K2GAB7_NITMO</name>
<dbReference type="SMART" id="SM00910">
    <property type="entry name" value="HIRAN"/>
    <property type="match status" value="1"/>
</dbReference>
<accession>A0A0K2GAB7</accession>
<reference evidence="4 5" key="1">
    <citation type="journal article" date="2015" name="Proc. Natl. Acad. Sci. U.S.A.">
        <title>Expanded metabolic versatility of ubiquitous nitrite-oxidizing bacteria from the genus Nitrospira.</title>
        <authorList>
            <person name="Koch H."/>
            <person name="Lucker S."/>
            <person name="Albertsen M."/>
            <person name="Kitzinger K."/>
            <person name="Herbold C."/>
            <person name="Spieck E."/>
            <person name="Nielsen P.H."/>
            <person name="Wagner M."/>
            <person name="Daims H."/>
        </authorList>
    </citation>
    <scope>NUCLEOTIDE SEQUENCE [LARGE SCALE GENOMIC DNA]</scope>
    <source>
        <strain evidence="4 5">NSP M-1</strain>
    </source>
</reference>
<keyword evidence="1" id="KW-0479">Metal-binding</keyword>
<evidence type="ECO:0000256" key="1">
    <source>
        <dbReference type="ARBA" id="ARBA00022723"/>
    </source>
</evidence>
<evidence type="ECO:0000256" key="2">
    <source>
        <dbReference type="ARBA" id="ARBA00022801"/>
    </source>
</evidence>
<organism evidence="4 5">
    <name type="scientific">Nitrospira moscoviensis</name>
    <dbReference type="NCBI Taxonomy" id="42253"/>
    <lineage>
        <taxon>Bacteria</taxon>
        <taxon>Pseudomonadati</taxon>
        <taxon>Nitrospirota</taxon>
        <taxon>Nitrospiria</taxon>
        <taxon>Nitrospirales</taxon>
        <taxon>Nitrospiraceae</taxon>
        <taxon>Nitrospira</taxon>
    </lineage>
</organism>